<dbReference type="RefSeq" id="WP_112748901.1">
    <property type="nucleotide sequence ID" value="NZ_QMFY01000013.1"/>
</dbReference>
<dbReference type="PANTHER" id="PTHR11133">
    <property type="entry name" value="SACCHAROPINE DEHYDROGENASE"/>
    <property type="match status" value="1"/>
</dbReference>
<evidence type="ECO:0000313" key="4">
    <source>
        <dbReference type="EMBL" id="RAV99088.1"/>
    </source>
</evidence>
<keyword evidence="1" id="KW-0560">Oxidoreductase</keyword>
<evidence type="ECO:0000259" key="2">
    <source>
        <dbReference type="Pfam" id="PF03435"/>
    </source>
</evidence>
<name>A0A364Y033_9BACT</name>
<dbReference type="GO" id="GO:0016491">
    <property type="term" value="F:oxidoreductase activity"/>
    <property type="evidence" value="ECO:0007669"/>
    <property type="project" value="UniProtKB-KW"/>
</dbReference>
<dbReference type="PANTHER" id="PTHR11133:SF22">
    <property type="entry name" value="ALPHA-AMINOADIPIC SEMIALDEHYDE SYNTHASE, MITOCHONDRIAL"/>
    <property type="match status" value="1"/>
</dbReference>
<dbReference type="OrthoDB" id="9769367at2"/>
<evidence type="ECO:0000256" key="1">
    <source>
        <dbReference type="ARBA" id="ARBA00023002"/>
    </source>
</evidence>
<dbReference type="InterPro" id="IPR036291">
    <property type="entry name" value="NAD(P)-bd_dom_sf"/>
</dbReference>
<dbReference type="InterPro" id="IPR051168">
    <property type="entry name" value="AASS"/>
</dbReference>
<reference evidence="4 5" key="1">
    <citation type="submission" date="2018-06" db="EMBL/GenBank/DDBJ databases">
        <title>Chryseolinea flavus sp. nov., a member of the phylum Bacteroidetes isolated from soil.</title>
        <authorList>
            <person name="Li Y."/>
            <person name="Wang J."/>
        </authorList>
    </citation>
    <scope>NUCLEOTIDE SEQUENCE [LARGE SCALE GENOMIC DNA]</scope>
    <source>
        <strain evidence="4 5">SDU1-6</strain>
    </source>
</reference>
<keyword evidence="5" id="KW-1185">Reference proteome</keyword>
<proteinExistence type="predicted"/>
<dbReference type="AlphaFoldDB" id="A0A364Y033"/>
<dbReference type="Pfam" id="PF03435">
    <property type="entry name" value="Sacchrp_dh_NADP"/>
    <property type="match status" value="1"/>
</dbReference>
<gene>
    <name evidence="4" type="ORF">DQQ10_21065</name>
</gene>
<dbReference type="SUPFAM" id="SSF51735">
    <property type="entry name" value="NAD(P)-binding Rossmann-fold domains"/>
    <property type="match status" value="1"/>
</dbReference>
<comment type="caution">
    <text evidence="4">The sequence shown here is derived from an EMBL/GenBank/DDBJ whole genome shotgun (WGS) entry which is preliminary data.</text>
</comment>
<feature type="domain" description="Saccharopine dehydrogenase NADP binding" evidence="2">
    <location>
        <begin position="4"/>
        <end position="115"/>
    </location>
</feature>
<protein>
    <submittedName>
        <fullName evidence="4">Saccharopine dehydrogenase</fullName>
    </submittedName>
</protein>
<dbReference type="Proteomes" id="UP000251889">
    <property type="component" value="Unassembled WGS sequence"/>
</dbReference>
<evidence type="ECO:0000259" key="3">
    <source>
        <dbReference type="Pfam" id="PF16653"/>
    </source>
</evidence>
<accession>A0A364Y033</accession>
<dbReference type="EMBL" id="QMFY01000013">
    <property type="protein sequence ID" value="RAV99088.1"/>
    <property type="molecule type" value="Genomic_DNA"/>
</dbReference>
<dbReference type="InterPro" id="IPR005097">
    <property type="entry name" value="Sacchrp_dh_NADP-bd"/>
</dbReference>
<dbReference type="Gene3D" id="3.30.360.10">
    <property type="entry name" value="Dihydrodipicolinate Reductase, domain 2"/>
    <property type="match status" value="1"/>
</dbReference>
<evidence type="ECO:0000313" key="5">
    <source>
        <dbReference type="Proteomes" id="UP000251889"/>
    </source>
</evidence>
<dbReference type="Pfam" id="PF16653">
    <property type="entry name" value="Sacchrp_dh_C"/>
    <property type="match status" value="1"/>
</dbReference>
<feature type="domain" description="Saccharopine dehydrogenase-like C-terminal" evidence="3">
    <location>
        <begin position="119"/>
        <end position="367"/>
    </location>
</feature>
<organism evidence="4 5">
    <name type="scientific">Pseudochryseolinea flava</name>
    <dbReference type="NCBI Taxonomy" id="2059302"/>
    <lineage>
        <taxon>Bacteria</taxon>
        <taxon>Pseudomonadati</taxon>
        <taxon>Bacteroidota</taxon>
        <taxon>Cytophagia</taxon>
        <taxon>Cytophagales</taxon>
        <taxon>Fulvivirgaceae</taxon>
        <taxon>Pseudochryseolinea</taxon>
    </lineage>
</organism>
<dbReference type="InterPro" id="IPR032095">
    <property type="entry name" value="Sacchrp_dh-like_C"/>
</dbReference>
<dbReference type="SUPFAM" id="SSF55347">
    <property type="entry name" value="Glyceraldehyde-3-phosphate dehydrogenase-like, C-terminal domain"/>
    <property type="match status" value="1"/>
</dbReference>
<dbReference type="Gene3D" id="3.40.50.720">
    <property type="entry name" value="NAD(P)-binding Rossmann-like Domain"/>
    <property type="match status" value="2"/>
</dbReference>
<sequence length="376" mass="42080">MSKIVVLGAGLVGKAIAIDLAKKHDVTSVDVNNEAVSSLKPHHVNTIKGDFSDKLWLTNLVRDFDLVVGAVPGFLGFQMVKNVIEAGKNIVDISFFPEDSFLLDDIAKQNNVTVVTDCGVAPGMSNLILGYHHPRMKIDTYECLVGGLPVVREWPYEYKAVFSPIDVIEEYIRPARYVQNGAVVVKEALSDPELIHFEGIGTLESWNSDGLRSLIKTIPGVPNMIEKTLRYPGCIEYLRVLRESGFFSYDEVEVKGVKIRPIDVTAKLLFPKWKLKPGEQEFTVMRVRVIGEENGKQKTYEYNVLDRTDLNTNTLSMARTTGYTCTAAVELVLNGSYSRKGISPPEFVGEDEKCFKFILQYLKERGVIYTITENQS</sequence>